<proteinExistence type="inferred from homology"/>
<feature type="domain" description="Tyrosine-protein kinase G-rich" evidence="9">
    <location>
        <begin position="141"/>
        <end position="193"/>
    </location>
</feature>
<evidence type="ECO:0000256" key="2">
    <source>
        <dbReference type="ARBA" id="ARBA00006683"/>
    </source>
</evidence>
<evidence type="ECO:0000313" key="11">
    <source>
        <dbReference type="Proteomes" id="UP000075806"/>
    </source>
</evidence>
<evidence type="ECO:0000256" key="3">
    <source>
        <dbReference type="ARBA" id="ARBA00022475"/>
    </source>
</evidence>
<evidence type="ECO:0000256" key="1">
    <source>
        <dbReference type="ARBA" id="ARBA00004651"/>
    </source>
</evidence>
<dbReference type="Pfam" id="PF13807">
    <property type="entry name" value="GNVR"/>
    <property type="match status" value="1"/>
</dbReference>
<dbReference type="GO" id="GO:0004713">
    <property type="term" value="F:protein tyrosine kinase activity"/>
    <property type="evidence" value="ECO:0007669"/>
    <property type="project" value="TreeGrafter"/>
</dbReference>
<evidence type="ECO:0000256" key="6">
    <source>
        <dbReference type="ARBA" id="ARBA00023136"/>
    </source>
</evidence>
<sequence>MEETISLQDIFNTLKRRLKLLFIIPLIALVLSGVISYFLLTPTYESTAQILISQENSEQVISQQDVRTNLELINTYNEVMRSAAILDLVIDELNLDTTVNSLKNSLSISSENNSQVMNLTVEHVDPAIAVNIANTTATIFEEQIVNLMNIDNVNILAPATLGENPSPVSPNPTLNMAIALVIGLMLAVGLAFLLEYLDPTIKSEEELEKLLELPLLGVVPNMDEEMKLDNRKPS</sequence>
<dbReference type="InterPro" id="IPR050445">
    <property type="entry name" value="Bact_polysacc_biosynth/exp"/>
</dbReference>
<protein>
    <submittedName>
        <fullName evidence="10">Capsular biosynthesis protein</fullName>
    </submittedName>
</protein>
<keyword evidence="3" id="KW-1003">Cell membrane</keyword>
<comment type="similarity">
    <text evidence="2">Belongs to the CpsC/CapA family.</text>
</comment>
<feature type="transmembrane region" description="Helical" evidence="7">
    <location>
        <begin position="174"/>
        <end position="194"/>
    </location>
</feature>
<dbReference type="EMBL" id="LTAO01000017">
    <property type="protein sequence ID" value="KYG30602.1"/>
    <property type="molecule type" value="Genomic_DNA"/>
</dbReference>
<comment type="caution">
    <text evidence="10">The sequence shown here is derived from an EMBL/GenBank/DDBJ whole genome shotgun (WGS) entry which is preliminary data.</text>
</comment>
<evidence type="ECO:0000256" key="5">
    <source>
        <dbReference type="ARBA" id="ARBA00022989"/>
    </source>
</evidence>
<dbReference type="AlphaFoldDB" id="A0A162DQX7"/>
<dbReference type="PANTHER" id="PTHR32309:SF13">
    <property type="entry name" value="FERRIC ENTEROBACTIN TRANSPORT PROTEIN FEPE"/>
    <property type="match status" value="1"/>
</dbReference>
<dbReference type="Pfam" id="PF02706">
    <property type="entry name" value="Wzz"/>
    <property type="match status" value="1"/>
</dbReference>
<keyword evidence="6 7" id="KW-0472">Membrane</keyword>
<evidence type="ECO:0000259" key="8">
    <source>
        <dbReference type="Pfam" id="PF02706"/>
    </source>
</evidence>
<dbReference type="InterPro" id="IPR032807">
    <property type="entry name" value="GNVR"/>
</dbReference>
<dbReference type="InterPro" id="IPR003856">
    <property type="entry name" value="LPS_length_determ_N"/>
</dbReference>
<dbReference type="RefSeq" id="WP_061948916.1">
    <property type="nucleotide sequence ID" value="NZ_LTAO01000017.1"/>
</dbReference>
<name>A0A162DQX7_9BACI</name>
<dbReference type="STRING" id="519424.AZF04_19345"/>
<dbReference type="Proteomes" id="UP000075806">
    <property type="component" value="Unassembled WGS sequence"/>
</dbReference>
<organism evidence="10 11">
    <name type="scientific">Alkalihalobacillus trypoxylicola</name>
    <dbReference type="NCBI Taxonomy" id="519424"/>
    <lineage>
        <taxon>Bacteria</taxon>
        <taxon>Bacillati</taxon>
        <taxon>Bacillota</taxon>
        <taxon>Bacilli</taxon>
        <taxon>Bacillales</taxon>
        <taxon>Bacillaceae</taxon>
        <taxon>Alkalihalobacillus</taxon>
    </lineage>
</organism>
<gene>
    <name evidence="10" type="ORF">AZF04_19345</name>
</gene>
<dbReference type="GO" id="GO:0005886">
    <property type="term" value="C:plasma membrane"/>
    <property type="evidence" value="ECO:0007669"/>
    <property type="project" value="UniProtKB-SubCell"/>
</dbReference>
<evidence type="ECO:0000256" key="7">
    <source>
        <dbReference type="SAM" id="Phobius"/>
    </source>
</evidence>
<keyword evidence="4 7" id="KW-0812">Transmembrane</keyword>
<evidence type="ECO:0000313" key="10">
    <source>
        <dbReference type="EMBL" id="KYG30602.1"/>
    </source>
</evidence>
<reference evidence="10" key="1">
    <citation type="submission" date="2016-02" db="EMBL/GenBank/DDBJ databases">
        <title>Genome sequence of Bacillus trypoxylicola KCTC 13244(T).</title>
        <authorList>
            <person name="Jeong H."/>
            <person name="Park S.-H."/>
            <person name="Choi S.-K."/>
        </authorList>
    </citation>
    <scope>NUCLEOTIDE SEQUENCE [LARGE SCALE GENOMIC DNA]</scope>
    <source>
        <strain evidence="10">KCTC 13244</strain>
    </source>
</reference>
<evidence type="ECO:0000259" key="9">
    <source>
        <dbReference type="Pfam" id="PF13807"/>
    </source>
</evidence>
<feature type="domain" description="Polysaccharide chain length determinant N-terminal" evidence="8">
    <location>
        <begin position="3"/>
        <end position="93"/>
    </location>
</feature>
<evidence type="ECO:0000256" key="4">
    <source>
        <dbReference type="ARBA" id="ARBA00022692"/>
    </source>
</evidence>
<feature type="transmembrane region" description="Helical" evidence="7">
    <location>
        <begin position="20"/>
        <end position="40"/>
    </location>
</feature>
<dbReference type="OrthoDB" id="2360475at2"/>
<keyword evidence="5 7" id="KW-1133">Transmembrane helix</keyword>
<keyword evidence="11" id="KW-1185">Reference proteome</keyword>
<dbReference type="PANTHER" id="PTHR32309">
    <property type="entry name" value="TYROSINE-PROTEIN KINASE"/>
    <property type="match status" value="1"/>
</dbReference>
<comment type="subcellular location">
    <subcellularLocation>
        <location evidence="1">Cell membrane</location>
        <topology evidence="1">Multi-pass membrane protein</topology>
    </subcellularLocation>
</comment>
<accession>A0A162DQX7</accession>